<sequence length="275" mass="32492">MTNNKDNNNPDHNDFTRRPNPKGWTPPKAPYNPYDPNDTRPPEGYPSEFKLPGQEPSGFSSLPKSPTQYQKVNETMERLNYTARPQSDLYPGQYKILRRVDTNKRLDLGNRYFGTFIIGGVIIYGVFFHRWNDGRENVFSDFYRIQLKLKEKLMGGLNEQEYDDLYHPRDSGIIVRNVRDAQYIPEDIRKTSETNYNLNRPSERHVLEAQRIQQEQEEKMLKELDYHKKFAQSVLKEEGIDIKELQNQQQQQQQQQQETATATVTKPRKKWFGIF</sequence>
<evidence type="ECO:0000256" key="1">
    <source>
        <dbReference type="SAM" id="MobiDB-lite"/>
    </source>
</evidence>
<dbReference type="AlphaFoldDB" id="B9W9X1"/>
<feature type="transmembrane region" description="Helical" evidence="2">
    <location>
        <begin position="112"/>
        <end position="131"/>
    </location>
</feature>
<gene>
    <name evidence="3" type="ordered locus">Cd36_12520</name>
    <name evidence="4" type="ORF">CD36_12520</name>
</gene>
<name>B9W9X1_CANDC</name>
<accession>B9W9X1</accession>
<evidence type="ECO:0000313" key="3">
    <source>
        <dbReference type="CGD" id="CAL0000166057"/>
    </source>
</evidence>
<feature type="region of interest" description="Disordered" evidence="1">
    <location>
        <begin position="246"/>
        <end position="268"/>
    </location>
</feature>
<keyword evidence="2" id="KW-0812">Transmembrane</keyword>
<dbReference type="OrthoDB" id="4083086at2759"/>
<protein>
    <submittedName>
        <fullName evidence="4">Uncharacterized protein</fullName>
    </submittedName>
</protein>
<dbReference type="eggNOG" id="ENOG502S2V3">
    <property type="taxonomic scope" value="Eukaryota"/>
</dbReference>
<feature type="region of interest" description="Disordered" evidence="1">
    <location>
        <begin position="1"/>
        <end position="66"/>
    </location>
</feature>
<dbReference type="HOGENOM" id="CLU_1120501_0_0_1"/>
<dbReference type="RefSeq" id="XP_002417891.1">
    <property type="nucleotide sequence ID" value="XM_002417846.1"/>
</dbReference>
<proteinExistence type="predicted"/>
<dbReference type="Proteomes" id="UP000002605">
    <property type="component" value="Chromosome 1"/>
</dbReference>
<evidence type="ECO:0000256" key="2">
    <source>
        <dbReference type="SAM" id="Phobius"/>
    </source>
</evidence>
<reference evidence="4 5" key="1">
    <citation type="journal article" date="2009" name="Genome Res.">
        <title>Comparative genomics of the fungal pathogens Candida dubliniensis and Candida albicans.</title>
        <authorList>
            <person name="Jackson A.P."/>
            <person name="Gamble J.A."/>
            <person name="Yeomans T."/>
            <person name="Moran G.P."/>
            <person name="Saunders D."/>
            <person name="Harris D."/>
            <person name="Aslett M."/>
            <person name="Barrell J.F."/>
            <person name="Butler G."/>
            <person name="Citiulo F."/>
            <person name="Coleman D.C."/>
            <person name="de Groot P.W.J."/>
            <person name="Goodwin T.J."/>
            <person name="Quail M.A."/>
            <person name="McQuillan J."/>
            <person name="Munro C.A."/>
            <person name="Pain A."/>
            <person name="Poulter R.T."/>
            <person name="Rajandream M.A."/>
            <person name="Renauld H."/>
            <person name="Spiering M.J."/>
            <person name="Tivey A."/>
            <person name="Gow N.A.R."/>
            <person name="Barrell B."/>
            <person name="Sullivan D.J."/>
            <person name="Berriman M."/>
        </authorList>
    </citation>
    <scope>NUCLEOTIDE SEQUENCE [LARGE SCALE GENOMIC DNA]</scope>
    <source>
        <strain evidence="5">CD36 / ATCC MYA-646 / CBS 7987 / NCPF 3949 / NRRL Y-17841</strain>
    </source>
</reference>
<feature type="compositionally biased region" description="Low complexity" evidence="1">
    <location>
        <begin position="246"/>
        <end position="257"/>
    </location>
</feature>
<dbReference type="GeneID" id="8045443"/>
<dbReference type="EMBL" id="FM992688">
    <property type="protein sequence ID" value="CAX45609.1"/>
    <property type="molecule type" value="Genomic_DNA"/>
</dbReference>
<dbReference type="VEuPathDB" id="FungiDB:CD36_12520"/>
<feature type="compositionally biased region" description="Polar residues" evidence="1">
    <location>
        <begin position="57"/>
        <end position="66"/>
    </location>
</feature>
<keyword evidence="2" id="KW-0472">Membrane</keyword>
<dbReference type="KEGG" id="cdu:CD36_12520"/>
<evidence type="ECO:0000313" key="5">
    <source>
        <dbReference type="Proteomes" id="UP000002605"/>
    </source>
</evidence>
<organism evidence="4 5">
    <name type="scientific">Candida dubliniensis (strain CD36 / ATCC MYA-646 / CBS 7987 / NCPF 3949 / NRRL Y-17841)</name>
    <name type="common">Yeast</name>
    <dbReference type="NCBI Taxonomy" id="573826"/>
    <lineage>
        <taxon>Eukaryota</taxon>
        <taxon>Fungi</taxon>
        <taxon>Dikarya</taxon>
        <taxon>Ascomycota</taxon>
        <taxon>Saccharomycotina</taxon>
        <taxon>Pichiomycetes</taxon>
        <taxon>Debaryomycetaceae</taxon>
        <taxon>Candida/Lodderomyces clade</taxon>
        <taxon>Candida</taxon>
    </lineage>
</organism>
<keyword evidence="2" id="KW-1133">Transmembrane helix</keyword>
<dbReference type="CGD" id="CAL0000166057">
    <property type="gene designation" value="Cd36_12520"/>
</dbReference>
<feature type="compositionally biased region" description="Basic and acidic residues" evidence="1">
    <location>
        <begin position="8"/>
        <end position="17"/>
    </location>
</feature>
<keyword evidence="5" id="KW-1185">Reference proteome</keyword>
<evidence type="ECO:0000313" key="4">
    <source>
        <dbReference type="EMBL" id="CAX45609.1"/>
    </source>
</evidence>